<dbReference type="Proteomes" id="UP001258017">
    <property type="component" value="Unassembled WGS sequence"/>
</dbReference>
<name>A0AAD9RTI0_9HYME</name>
<sequence length="139" mass="15637">MGLSFVTNLFVLVLVMLCVSSSPVPYENVTCDCKYCEEKATTIDPVGEKEMTTIVPDEKASKKGSNSGDGDETICARDRDLPDKTFPSVCHMLCHNQCTRYRGALLEKENTTRRVPLAYRTNYYLLWDGPCERDGHDTD</sequence>
<evidence type="ECO:0000313" key="4">
    <source>
        <dbReference type="Proteomes" id="UP001258017"/>
    </source>
</evidence>
<evidence type="ECO:0000256" key="2">
    <source>
        <dbReference type="SAM" id="SignalP"/>
    </source>
</evidence>
<feature type="chain" id="PRO_5042051605" description="Secreted protein" evidence="2">
    <location>
        <begin position="22"/>
        <end position="139"/>
    </location>
</feature>
<evidence type="ECO:0000256" key="1">
    <source>
        <dbReference type="SAM" id="MobiDB-lite"/>
    </source>
</evidence>
<evidence type="ECO:0008006" key="5">
    <source>
        <dbReference type="Google" id="ProtNLM"/>
    </source>
</evidence>
<keyword evidence="4" id="KW-1185">Reference proteome</keyword>
<proteinExistence type="predicted"/>
<feature type="region of interest" description="Disordered" evidence="1">
    <location>
        <begin position="56"/>
        <end position="75"/>
    </location>
</feature>
<accession>A0AAD9RTI0</accession>
<keyword evidence="2" id="KW-0732">Signal</keyword>
<gene>
    <name evidence="3" type="ORF">KPH14_008636</name>
</gene>
<comment type="caution">
    <text evidence="3">The sequence shown here is derived from an EMBL/GenBank/DDBJ whole genome shotgun (WGS) entry which is preliminary data.</text>
</comment>
<evidence type="ECO:0000313" key="3">
    <source>
        <dbReference type="EMBL" id="KAK2585128.1"/>
    </source>
</evidence>
<organism evidence="3 4">
    <name type="scientific">Odynerus spinipes</name>
    <dbReference type="NCBI Taxonomy" id="1348599"/>
    <lineage>
        <taxon>Eukaryota</taxon>
        <taxon>Metazoa</taxon>
        <taxon>Ecdysozoa</taxon>
        <taxon>Arthropoda</taxon>
        <taxon>Hexapoda</taxon>
        <taxon>Insecta</taxon>
        <taxon>Pterygota</taxon>
        <taxon>Neoptera</taxon>
        <taxon>Endopterygota</taxon>
        <taxon>Hymenoptera</taxon>
        <taxon>Apocrita</taxon>
        <taxon>Aculeata</taxon>
        <taxon>Vespoidea</taxon>
        <taxon>Vespidae</taxon>
        <taxon>Eumeninae</taxon>
        <taxon>Odynerus</taxon>
    </lineage>
</organism>
<reference evidence="3" key="2">
    <citation type="journal article" date="2023" name="Commun. Biol.">
        <title>Intrasexual cuticular hydrocarbon dimorphism in a wasp sheds light on hydrocarbon biosynthesis genes in Hymenoptera.</title>
        <authorList>
            <person name="Moris V.C."/>
            <person name="Podsiadlowski L."/>
            <person name="Martin S."/>
            <person name="Oeyen J.P."/>
            <person name="Donath A."/>
            <person name="Petersen M."/>
            <person name="Wilbrandt J."/>
            <person name="Misof B."/>
            <person name="Liedtke D."/>
            <person name="Thamm M."/>
            <person name="Scheiner R."/>
            <person name="Schmitt T."/>
            <person name="Niehuis O."/>
        </authorList>
    </citation>
    <scope>NUCLEOTIDE SEQUENCE</scope>
    <source>
        <strain evidence="3">GBR_01_08_01A</strain>
    </source>
</reference>
<dbReference type="AlphaFoldDB" id="A0AAD9RTI0"/>
<reference evidence="3" key="1">
    <citation type="submission" date="2021-08" db="EMBL/GenBank/DDBJ databases">
        <authorList>
            <person name="Misof B."/>
            <person name="Oliver O."/>
            <person name="Podsiadlowski L."/>
            <person name="Donath A."/>
            <person name="Peters R."/>
            <person name="Mayer C."/>
            <person name="Rust J."/>
            <person name="Gunkel S."/>
            <person name="Lesny P."/>
            <person name="Martin S."/>
            <person name="Oeyen J.P."/>
            <person name="Petersen M."/>
            <person name="Panagiotis P."/>
            <person name="Wilbrandt J."/>
            <person name="Tanja T."/>
        </authorList>
    </citation>
    <scope>NUCLEOTIDE SEQUENCE</scope>
    <source>
        <strain evidence="3">GBR_01_08_01A</strain>
        <tissue evidence="3">Thorax + abdomen</tissue>
    </source>
</reference>
<protein>
    <recommendedName>
        <fullName evidence="5">Secreted protein</fullName>
    </recommendedName>
</protein>
<feature type="signal peptide" evidence="2">
    <location>
        <begin position="1"/>
        <end position="21"/>
    </location>
</feature>
<dbReference type="EMBL" id="JAIFRP010000022">
    <property type="protein sequence ID" value="KAK2585128.1"/>
    <property type="molecule type" value="Genomic_DNA"/>
</dbReference>